<dbReference type="Gene3D" id="1.10.238.10">
    <property type="entry name" value="EF-hand"/>
    <property type="match status" value="1"/>
</dbReference>
<evidence type="ECO:0000256" key="2">
    <source>
        <dbReference type="ARBA" id="ARBA00022737"/>
    </source>
</evidence>
<dbReference type="InterPro" id="IPR011992">
    <property type="entry name" value="EF-hand-dom_pair"/>
</dbReference>
<dbReference type="PROSITE" id="PS50222">
    <property type="entry name" value="EF_HAND_2"/>
    <property type="match status" value="1"/>
</dbReference>
<dbReference type="PANTHER" id="PTHR45942">
    <property type="entry name" value="PROTEIN PHOSPATASE 3 REGULATORY SUBUNIT B ALPHA ISOFORM TYPE 1"/>
    <property type="match status" value="1"/>
</dbReference>
<evidence type="ECO:0000313" key="7">
    <source>
        <dbReference type="Proteomes" id="UP000324907"/>
    </source>
</evidence>
<dbReference type="InterPro" id="IPR002048">
    <property type="entry name" value="EF_hand_dom"/>
</dbReference>
<keyword evidence="1" id="KW-0479">Metal-binding</keyword>
<organism evidence="6 7">
    <name type="scientific">Cafeteria roenbergensis</name>
    <name type="common">Marine flagellate</name>
    <dbReference type="NCBI Taxonomy" id="33653"/>
    <lineage>
        <taxon>Eukaryota</taxon>
        <taxon>Sar</taxon>
        <taxon>Stramenopiles</taxon>
        <taxon>Bigyra</taxon>
        <taxon>Opalozoa</taxon>
        <taxon>Bicosoecida</taxon>
        <taxon>Cafeteriaceae</taxon>
        <taxon>Cafeteria</taxon>
    </lineage>
</organism>
<dbReference type="SUPFAM" id="SSF47473">
    <property type="entry name" value="EF-hand"/>
    <property type="match status" value="1"/>
</dbReference>
<sequence length="796" mass="84942">MGSCLSSRKRSHALSSADEVELLAQFKDLRMSMFLSEADFIKLYRYFLDANVNENGCINLTEFLGFFDLPRNRISKRAFDMFRDDNETGITFKQWVFAIWNFCTTDSSALSIFAFQLYDKTGKGTLDLDDITHMLHELFGRDYESNPLARELMKSLLETDYRGNRITAGVTAGQFAKVAVRARNLMYQAFKLQRAIQSKVFGIGHWADKTLEREELQRTGGLNLQQVLDLVNAGRRRAQGHVVRGGVIMPYAAATAEAGDAVLTALEGALLALPGFNVSTLIPRGTPIPAGVNLSALPEATQSALLEAANVSSLANITSFDQVIGEDGSIAGGRLNAADLLPLLPVNATLDLVQSLRCSEASELLDACACPLDFRGESCGSRRSLVVSMEVDDPAVRACLETPAEAPLGPGGVPFSPGAFGFNGASLLNSGLPPCLFFAREARTGLPDHVQLPLTVAVRFHPDDRPEGWFCNGTLLTRERADAILRASGSSTASSAEGAPWFGINCVERSFEYVLGPSLDAAASSNPGLQLAARAWSFDALSDDRFAQAVDVLDGSVVPTPWVASDRGPAVGSSLPAPAEGVRFARRGPALPPGPAPAVSQWLVTVPAAALPAQFRPAGRAHFEAAVFQALPSPEQDAAYPQTVEVSASAPYSDVPAGAPRPPLSPGRYPSVRSRLERVPPLPVRRPFPLLAVALDDADWVPAEPSADVQAIVGWAVGLSVAALAAVAGVLWWLGRCGVAEEAVGASGWLARADIVKGRAAAQSSREPARARGRTEDEGAFQELELASMPPSHSTE</sequence>
<evidence type="ECO:0000259" key="5">
    <source>
        <dbReference type="PROSITE" id="PS50222"/>
    </source>
</evidence>
<evidence type="ECO:0000313" key="6">
    <source>
        <dbReference type="EMBL" id="KAA0158203.1"/>
    </source>
</evidence>
<gene>
    <name evidence="6" type="ORF">FNF28_06360</name>
</gene>
<feature type="domain" description="EF-hand" evidence="5">
    <location>
        <begin position="106"/>
        <end position="141"/>
    </location>
</feature>
<feature type="region of interest" description="Disordered" evidence="3">
    <location>
        <begin position="761"/>
        <end position="796"/>
    </location>
</feature>
<dbReference type="AlphaFoldDB" id="A0A5A8CYB3"/>
<evidence type="ECO:0000256" key="1">
    <source>
        <dbReference type="ARBA" id="ARBA00022723"/>
    </source>
</evidence>
<dbReference type="Proteomes" id="UP000324907">
    <property type="component" value="Unassembled WGS sequence"/>
</dbReference>
<protein>
    <recommendedName>
        <fullName evidence="5">EF-hand domain-containing protein</fullName>
    </recommendedName>
</protein>
<evidence type="ECO:0000256" key="3">
    <source>
        <dbReference type="SAM" id="MobiDB-lite"/>
    </source>
</evidence>
<dbReference type="EMBL" id="VLTL01000157">
    <property type="protein sequence ID" value="KAA0158203.1"/>
    <property type="molecule type" value="Genomic_DNA"/>
</dbReference>
<feature type="compositionally biased region" description="Basic and acidic residues" evidence="3">
    <location>
        <begin position="767"/>
        <end position="777"/>
    </location>
</feature>
<proteinExistence type="predicted"/>
<feature type="transmembrane region" description="Helical" evidence="4">
    <location>
        <begin position="712"/>
        <end position="734"/>
    </location>
</feature>
<keyword evidence="4" id="KW-1133">Transmembrane helix</keyword>
<keyword evidence="4" id="KW-0472">Membrane</keyword>
<dbReference type="GO" id="GO:0005509">
    <property type="term" value="F:calcium ion binding"/>
    <property type="evidence" value="ECO:0007669"/>
    <property type="project" value="InterPro"/>
</dbReference>
<comment type="caution">
    <text evidence="6">The sequence shown here is derived from an EMBL/GenBank/DDBJ whole genome shotgun (WGS) entry which is preliminary data.</text>
</comment>
<evidence type="ECO:0000256" key="4">
    <source>
        <dbReference type="SAM" id="Phobius"/>
    </source>
</evidence>
<name>A0A5A8CYB3_CAFRO</name>
<keyword evidence="2" id="KW-0677">Repeat</keyword>
<keyword evidence="4" id="KW-0812">Transmembrane</keyword>
<reference evidence="6 7" key="1">
    <citation type="submission" date="2019-07" db="EMBL/GenBank/DDBJ databases">
        <title>Genomes of Cafeteria roenbergensis.</title>
        <authorList>
            <person name="Fischer M.G."/>
            <person name="Hackl T."/>
            <person name="Roman M."/>
        </authorList>
    </citation>
    <scope>NUCLEOTIDE SEQUENCE [LARGE SCALE GENOMIC DNA]</scope>
    <source>
        <strain evidence="6 7">RCC970-E3</strain>
    </source>
</reference>
<accession>A0A5A8CYB3</accession>